<feature type="signal peptide" evidence="1">
    <location>
        <begin position="1"/>
        <end position="20"/>
    </location>
</feature>
<comment type="caution">
    <text evidence="3">The sequence shown here is derived from an EMBL/GenBank/DDBJ whole genome shotgun (WGS) entry which is preliminary data.</text>
</comment>
<organism evidence="3 4">
    <name type="scientific">Hymenobacter wooponensis</name>
    <dbReference type="NCBI Taxonomy" id="1525360"/>
    <lineage>
        <taxon>Bacteria</taxon>
        <taxon>Pseudomonadati</taxon>
        <taxon>Bacteroidota</taxon>
        <taxon>Cytophagia</taxon>
        <taxon>Cytophagales</taxon>
        <taxon>Hymenobacteraceae</taxon>
        <taxon>Hymenobacter</taxon>
    </lineage>
</organism>
<evidence type="ECO:0000313" key="4">
    <source>
        <dbReference type="Proteomes" id="UP000298284"/>
    </source>
</evidence>
<gene>
    <name evidence="3" type="ORF">EU557_10695</name>
</gene>
<proteinExistence type="predicted"/>
<evidence type="ECO:0000313" key="3">
    <source>
        <dbReference type="EMBL" id="TGD80304.1"/>
    </source>
</evidence>
<feature type="domain" description="Lipocalin-like" evidence="2">
    <location>
        <begin position="36"/>
        <end position="122"/>
    </location>
</feature>
<dbReference type="Pfam" id="PF13648">
    <property type="entry name" value="Lipocalin_4"/>
    <property type="match status" value="1"/>
</dbReference>
<evidence type="ECO:0000256" key="1">
    <source>
        <dbReference type="SAM" id="SignalP"/>
    </source>
</evidence>
<dbReference type="Proteomes" id="UP000298284">
    <property type="component" value="Unassembled WGS sequence"/>
</dbReference>
<protein>
    <recommendedName>
        <fullName evidence="2">Lipocalin-like domain-containing protein</fullName>
    </recommendedName>
</protein>
<keyword evidence="4" id="KW-1185">Reference proteome</keyword>
<dbReference type="RefSeq" id="WP_135530459.1">
    <property type="nucleotide sequence ID" value="NZ_SRKZ01000003.1"/>
</dbReference>
<feature type="chain" id="PRO_5021438975" description="Lipocalin-like domain-containing protein" evidence="1">
    <location>
        <begin position="21"/>
        <end position="143"/>
    </location>
</feature>
<dbReference type="AlphaFoldDB" id="A0A4Z0ML12"/>
<dbReference type="InterPro" id="IPR024311">
    <property type="entry name" value="Lipocalin-like"/>
</dbReference>
<keyword evidence="1" id="KW-0732">Signal</keyword>
<evidence type="ECO:0000259" key="2">
    <source>
        <dbReference type="Pfam" id="PF13648"/>
    </source>
</evidence>
<dbReference type="PROSITE" id="PS51257">
    <property type="entry name" value="PROKAR_LIPOPROTEIN"/>
    <property type="match status" value="1"/>
</dbReference>
<accession>A0A4Z0ML12</accession>
<reference evidence="3 4" key="1">
    <citation type="submission" date="2019-04" db="EMBL/GenBank/DDBJ databases">
        <authorList>
            <person name="Feng G."/>
            <person name="Zhang J."/>
            <person name="Zhu H."/>
        </authorList>
    </citation>
    <scope>NUCLEOTIDE SEQUENCE [LARGE SCALE GENOMIC DNA]</scope>
    <source>
        <strain evidence="3 4">JCM 19491</strain>
    </source>
</reference>
<sequence length="143" mass="15689">MPTRLLSIFLLLLLFGASVGCGSSTEEDPKPLQELSGRWDEKSYVTTIYNEKGGVENTSTATGVDNYYVFKSDKTFEYHSGISTVIPGTYSYTNTTINLNHQGGTFYNFQDISVFTPSQLVISAGKQQAGTRSTVVVLTLVKH</sequence>
<dbReference type="EMBL" id="SRKZ01000003">
    <property type="protein sequence ID" value="TGD80304.1"/>
    <property type="molecule type" value="Genomic_DNA"/>
</dbReference>
<name>A0A4Z0ML12_9BACT</name>